<dbReference type="EMBL" id="CAJVPZ010064503">
    <property type="protein sequence ID" value="CAG8794328.1"/>
    <property type="molecule type" value="Genomic_DNA"/>
</dbReference>
<dbReference type="Proteomes" id="UP000789396">
    <property type="component" value="Unassembled WGS sequence"/>
</dbReference>
<accession>A0A9N9JRX9</accession>
<reference evidence="1" key="1">
    <citation type="submission" date="2021-06" db="EMBL/GenBank/DDBJ databases">
        <authorList>
            <person name="Kallberg Y."/>
            <person name="Tangrot J."/>
            <person name="Rosling A."/>
        </authorList>
    </citation>
    <scope>NUCLEOTIDE SEQUENCE</scope>
    <source>
        <strain evidence="1">IN212</strain>
    </source>
</reference>
<gene>
    <name evidence="1" type="ORF">RFULGI_LOCUS17064</name>
</gene>
<proteinExistence type="predicted"/>
<protein>
    <submittedName>
        <fullName evidence="1">18115_t:CDS:1</fullName>
    </submittedName>
</protein>
<feature type="non-terminal residue" evidence="1">
    <location>
        <position position="101"/>
    </location>
</feature>
<feature type="non-terminal residue" evidence="1">
    <location>
        <position position="1"/>
    </location>
</feature>
<organism evidence="1 2">
    <name type="scientific">Racocetra fulgida</name>
    <dbReference type="NCBI Taxonomy" id="60492"/>
    <lineage>
        <taxon>Eukaryota</taxon>
        <taxon>Fungi</taxon>
        <taxon>Fungi incertae sedis</taxon>
        <taxon>Mucoromycota</taxon>
        <taxon>Glomeromycotina</taxon>
        <taxon>Glomeromycetes</taxon>
        <taxon>Diversisporales</taxon>
        <taxon>Gigasporaceae</taxon>
        <taxon>Racocetra</taxon>
    </lineage>
</organism>
<keyword evidence="2" id="KW-1185">Reference proteome</keyword>
<dbReference type="OrthoDB" id="26569at2759"/>
<comment type="caution">
    <text evidence="1">The sequence shown here is derived from an EMBL/GenBank/DDBJ whole genome shotgun (WGS) entry which is preliminary data.</text>
</comment>
<evidence type="ECO:0000313" key="1">
    <source>
        <dbReference type="EMBL" id="CAG8794328.1"/>
    </source>
</evidence>
<sequence length="101" mass="10961">DTGTKKDLGTVAAPGKGGEVEVEAPVDQKDINAAYDEAVNELARHVEEEPKQRSESEKQEDYYKAFRTEVVLAWTISNAALVAAVTNGSSTLNSILPQDQR</sequence>
<evidence type="ECO:0000313" key="2">
    <source>
        <dbReference type="Proteomes" id="UP000789396"/>
    </source>
</evidence>
<name>A0A9N9JRX9_9GLOM</name>
<dbReference type="AlphaFoldDB" id="A0A9N9JRX9"/>